<organism evidence="1 2">
    <name type="scientific">Candidatus Korarchaeum cryptofilum</name>
    <dbReference type="NCBI Taxonomy" id="498846"/>
    <lineage>
        <taxon>Archaea</taxon>
        <taxon>Thermoproteota</taxon>
        <taxon>Candidatus Korarchaeia</taxon>
        <taxon>Candidatus Korarchaeales</taxon>
        <taxon>Candidatus Korarchaeaceae</taxon>
        <taxon>Candidatus Korarchaeum</taxon>
    </lineage>
</organism>
<gene>
    <name evidence="1" type="ORF">D9Q81_01300</name>
</gene>
<protein>
    <submittedName>
        <fullName evidence="1">Uncharacterized protein</fullName>
    </submittedName>
</protein>
<dbReference type="RefSeq" id="WP_125740671.1">
    <property type="nucleotide sequence ID" value="NZ_RCOR01000011.1"/>
</dbReference>
<name>A0A429G997_9CREN</name>
<reference evidence="1 2" key="1">
    <citation type="submission" date="2018-10" db="EMBL/GenBank/DDBJ databases">
        <title>Co-occurring genomic capacity for anaerobic methane metabolism and dissimilatory sulfite reduction discovered in the Korarchaeota.</title>
        <authorList>
            <person name="Mckay L.J."/>
            <person name="Dlakic M."/>
            <person name="Fields M.W."/>
            <person name="Delmont T.O."/>
            <person name="Eren A.M."/>
            <person name="Jay Z.J."/>
            <person name="Klingelsmith K.B."/>
            <person name="Rusch D.B."/>
            <person name="Inskeep W.P."/>
        </authorList>
    </citation>
    <scope>NUCLEOTIDE SEQUENCE [LARGE SCALE GENOMIC DNA]</scope>
    <source>
        <strain evidence="1 2">WS</strain>
    </source>
</reference>
<dbReference type="AlphaFoldDB" id="A0A429G997"/>
<evidence type="ECO:0000313" key="2">
    <source>
        <dbReference type="Proteomes" id="UP000278149"/>
    </source>
</evidence>
<evidence type="ECO:0000313" key="1">
    <source>
        <dbReference type="EMBL" id="RSN70334.1"/>
    </source>
</evidence>
<proteinExistence type="predicted"/>
<dbReference type="Proteomes" id="UP000278149">
    <property type="component" value="Unassembled WGS sequence"/>
</dbReference>
<dbReference type="EMBL" id="RCOR01000011">
    <property type="protein sequence ID" value="RSN70334.1"/>
    <property type="molecule type" value="Genomic_DNA"/>
</dbReference>
<sequence>MGLGMEIVGGYAEAPGDIFTPVTPFTGDSFLVKNANPAKRTFLGSAWAYLHVEGAMRIRSPKLHDNVQGLNWTISGYAPVPVLEHDTVQTVYPQDVLTVEVTGSSTAGQVEQACLLMYYEDLPGVNARLVNWTDIAGRIKNIFTVRVNLTTTSAKNWTGTAAINSYVDLFKANVDYALLGYMTSPMATAVGIRGPDTGNMRIGGPALGSSWNQTRDYFVRLNRKWGVPTIPVINGSNKFSTTVDVAANEMISGVKVTLIFAELG</sequence>
<comment type="caution">
    <text evidence="1">The sequence shown here is derived from an EMBL/GenBank/DDBJ whole genome shotgun (WGS) entry which is preliminary data.</text>
</comment>
<accession>A0A429G997</accession>